<feature type="region of interest" description="Disordered" evidence="1">
    <location>
        <begin position="405"/>
        <end position="439"/>
    </location>
</feature>
<comment type="caution">
    <text evidence="3">The sequence shown here is derived from an EMBL/GenBank/DDBJ whole genome shotgun (WGS) entry which is preliminary data.</text>
</comment>
<dbReference type="PANTHER" id="PTHR40625:SF1">
    <property type="entry name" value="AMP-ACTIVATED PROTEIN KINASE GLYCOGEN-BINDING DOMAIN-CONTAINING PROTEIN"/>
    <property type="match status" value="1"/>
</dbReference>
<keyword evidence="4" id="KW-1185">Reference proteome</keyword>
<feature type="region of interest" description="Disordered" evidence="1">
    <location>
        <begin position="213"/>
        <end position="260"/>
    </location>
</feature>
<evidence type="ECO:0000313" key="3">
    <source>
        <dbReference type="EMBL" id="OAA34409.1"/>
    </source>
</evidence>
<evidence type="ECO:0000313" key="4">
    <source>
        <dbReference type="Proteomes" id="UP000243498"/>
    </source>
</evidence>
<dbReference type="STRING" id="1081105.A0A166W726"/>
<protein>
    <submittedName>
        <fullName evidence="3">Uncharacterized protein</fullName>
    </submittedName>
</protein>
<feature type="compositionally biased region" description="Basic and acidic residues" evidence="1">
    <location>
        <begin position="250"/>
        <end position="260"/>
    </location>
</feature>
<dbReference type="OMA" id="RGRDQWR"/>
<keyword evidence="2" id="KW-0812">Transmembrane</keyword>
<reference evidence="3 4" key="1">
    <citation type="journal article" date="2016" name="Genome Biol. Evol.">
        <title>Divergent and convergent evolution of fungal pathogenicity.</title>
        <authorList>
            <person name="Shang Y."/>
            <person name="Xiao G."/>
            <person name="Zheng P."/>
            <person name="Cen K."/>
            <person name="Zhan S."/>
            <person name="Wang C."/>
        </authorList>
    </citation>
    <scope>NUCLEOTIDE SEQUENCE [LARGE SCALE GENOMIC DNA]</scope>
    <source>
        <strain evidence="3 4">RCEF 4871</strain>
    </source>
</reference>
<dbReference type="EMBL" id="AZHC01000054">
    <property type="protein sequence ID" value="OAA34409.1"/>
    <property type="molecule type" value="Genomic_DNA"/>
</dbReference>
<proteinExistence type="predicted"/>
<sequence length="515" mass="56329">MDPPTTLITFLLYMGSMTVCFTLFPVHPNCLSEHTDPSVKSVQLIGSWDNFSTWYAMRQDVRRGRGQWRGCHSFKDVLSHDEPSSRKSTRDGGLTQGDTYYYYYEIDGSTEIHDPAQPSTTSCPYMPGQTVNTLHVPVEQTLRHRSASVSSLRREAYMTMNPAARYFTPVPAPAPAVSSVIRRLGSASSLLHSRSPDRPESVGHPWKRIFARKMASRDAERPSTSVLGRDGATKPSAWPLPDSRPTSSSEGRRTRDISPESLRRFLVEDPSLPPAPTAPNNPPRLLEIPSELAEDVDDDDDNFATSATSESHFFATILSPPPFQRSISSDTMPQTVTNSSSRTLTIHPVGRQQDKELQEPGEVEDILQLPKLDTVGDSECDCSPSISSGAFMTPTSPRSLVEELPSFYDSNDDDDNLSSNDGDYIPDRAHAGSSAQESFTGYSLPRHAVEHKSADGSSPAMTGLHTASFPTAAHESTIPGSCSNFLDGPIDTGLGLEDFVNELGLLVDGIGNRNH</sequence>
<evidence type="ECO:0000256" key="2">
    <source>
        <dbReference type="SAM" id="Phobius"/>
    </source>
</evidence>
<dbReference type="Proteomes" id="UP000243498">
    <property type="component" value="Unassembled WGS sequence"/>
</dbReference>
<keyword evidence="2" id="KW-0472">Membrane</keyword>
<keyword evidence="2" id="KW-1133">Transmembrane helix</keyword>
<dbReference type="AlphaFoldDB" id="A0A166W726"/>
<feature type="transmembrane region" description="Helical" evidence="2">
    <location>
        <begin position="7"/>
        <end position="26"/>
    </location>
</feature>
<evidence type="ECO:0000256" key="1">
    <source>
        <dbReference type="SAM" id="MobiDB-lite"/>
    </source>
</evidence>
<accession>A0A166W726</accession>
<gene>
    <name evidence="3" type="ORF">NOR_08484</name>
</gene>
<dbReference type="PANTHER" id="PTHR40625">
    <property type="entry name" value="GTP-BINDING PROTEIN ESDC-RELATED"/>
    <property type="match status" value="1"/>
</dbReference>
<dbReference type="OrthoDB" id="5422351at2759"/>
<name>A0A166W726_METRR</name>
<organism evidence="3 4">
    <name type="scientific">Metarhizium rileyi (strain RCEF 4871)</name>
    <name type="common">Nomuraea rileyi</name>
    <dbReference type="NCBI Taxonomy" id="1649241"/>
    <lineage>
        <taxon>Eukaryota</taxon>
        <taxon>Fungi</taxon>
        <taxon>Dikarya</taxon>
        <taxon>Ascomycota</taxon>
        <taxon>Pezizomycotina</taxon>
        <taxon>Sordariomycetes</taxon>
        <taxon>Hypocreomycetidae</taxon>
        <taxon>Hypocreales</taxon>
        <taxon>Clavicipitaceae</taxon>
        <taxon>Metarhizium</taxon>
    </lineage>
</organism>